<evidence type="ECO:0000256" key="7">
    <source>
        <dbReference type="ARBA" id="ARBA00023002"/>
    </source>
</evidence>
<organism evidence="14 15">
    <name type="scientific">Ammonicoccus fulvus</name>
    <dbReference type="NCBI Taxonomy" id="3138240"/>
    <lineage>
        <taxon>Bacteria</taxon>
        <taxon>Bacillati</taxon>
        <taxon>Actinomycetota</taxon>
        <taxon>Actinomycetes</taxon>
        <taxon>Propionibacteriales</taxon>
        <taxon>Propionibacteriaceae</taxon>
        <taxon>Ammonicoccus</taxon>
    </lineage>
</organism>
<dbReference type="Gene3D" id="3.40.50.12470">
    <property type="match status" value="1"/>
</dbReference>
<evidence type="ECO:0000256" key="9">
    <source>
        <dbReference type="ARBA" id="ARBA00023268"/>
    </source>
</evidence>
<dbReference type="SMART" id="SM00861">
    <property type="entry name" value="Transket_pyr"/>
    <property type="match status" value="1"/>
</dbReference>
<name>A0ABZ3FMR5_9ACTN</name>
<evidence type="ECO:0000256" key="6">
    <source>
        <dbReference type="ARBA" id="ARBA00022842"/>
    </source>
</evidence>
<feature type="domain" description="Transketolase-like pyrimidine-binding" evidence="13">
    <location>
        <begin position="939"/>
        <end position="1132"/>
    </location>
</feature>
<dbReference type="EMBL" id="CP154795">
    <property type="protein sequence ID" value="XAN07328.1"/>
    <property type="molecule type" value="Genomic_DNA"/>
</dbReference>
<dbReference type="Gene3D" id="3.40.50.970">
    <property type="match status" value="1"/>
</dbReference>
<dbReference type="NCBIfam" id="NF006914">
    <property type="entry name" value="PRK09404.1"/>
    <property type="match status" value="1"/>
</dbReference>
<dbReference type="InterPro" id="IPR042179">
    <property type="entry name" value="KGD_C_sf"/>
</dbReference>
<keyword evidence="15" id="KW-1185">Reference proteome</keyword>
<dbReference type="Pfam" id="PF16078">
    <property type="entry name" value="2-oxogl_dehyd_N"/>
    <property type="match status" value="1"/>
</dbReference>
<comment type="catalytic activity">
    <reaction evidence="11">
        <text>N(6)-[(R)-dihydrolipoyl]-L-lysyl-[protein] + succinyl-CoA = N(6)-[(R)-S(8)-succinyldihydrolipoyl]-L-lysyl-[protein] + CoA</text>
        <dbReference type="Rhea" id="RHEA:15213"/>
        <dbReference type="Rhea" id="RHEA-COMP:10475"/>
        <dbReference type="Rhea" id="RHEA-COMP:20092"/>
        <dbReference type="ChEBI" id="CHEBI:57287"/>
        <dbReference type="ChEBI" id="CHEBI:57292"/>
        <dbReference type="ChEBI" id="CHEBI:83100"/>
        <dbReference type="ChEBI" id="CHEBI:83120"/>
        <dbReference type="EC" id="2.3.1.61"/>
    </reaction>
</comment>
<dbReference type="InterPro" id="IPR001078">
    <property type="entry name" value="2-oxoacid_DH_actylTfrase"/>
</dbReference>
<keyword evidence="9" id="KW-0511">Multifunctional enzyme</keyword>
<dbReference type="Pfam" id="PF02779">
    <property type="entry name" value="Transket_pyr"/>
    <property type="match status" value="1"/>
</dbReference>
<protein>
    <submittedName>
        <fullName evidence="14">Multifunctional oxoglutarate decarboxylase/oxoglutarate dehydrogenase thiamine pyrophosphate-binding subunit/dihydrolipoyllysine-residue succinyltransferase subunit</fullName>
        <ecNumber evidence="14">4.1.1.71</ecNumber>
    </submittedName>
</protein>
<dbReference type="Proteomes" id="UP001442841">
    <property type="component" value="Chromosome"/>
</dbReference>
<feature type="compositionally biased region" description="Low complexity" evidence="12">
    <location>
        <begin position="74"/>
        <end position="106"/>
    </location>
</feature>
<dbReference type="InterPro" id="IPR031717">
    <property type="entry name" value="ODO-1/KGD_C"/>
</dbReference>
<dbReference type="NCBIfam" id="NF008907">
    <property type="entry name" value="PRK12270.1"/>
    <property type="match status" value="1"/>
</dbReference>
<comment type="cofactor">
    <cofactor evidence="1">
        <name>Mg(2+)</name>
        <dbReference type="ChEBI" id="CHEBI:18420"/>
    </cofactor>
</comment>
<dbReference type="InterPro" id="IPR011603">
    <property type="entry name" value="2oxoglutarate_DH_E1"/>
</dbReference>
<evidence type="ECO:0000256" key="12">
    <source>
        <dbReference type="SAM" id="MobiDB-lite"/>
    </source>
</evidence>
<evidence type="ECO:0000313" key="14">
    <source>
        <dbReference type="EMBL" id="XAN07328.1"/>
    </source>
</evidence>
<evidence type="ECO:0000256" key="10">
    <source>
        <dbReference type="ARBA" id="ARBA00051911"/>
    </source>
</evidence>
<feature type="region of interest" description="Disordered" evidence="12">
    <location>
        <begin position="46"/>
        <end position="174"/>
    </location>
</feature>
<feature type="compositionally biased region" description="Basic and acidic residues" evidence="12">
    <location>
        <begin position="61"/>
        <end position="73"/>
    </location>
</feature>
<accession>A0ABZ3FMR5</accession>
<keyword evidence="14" id="KW-0456">Lyase</keyword>
<dbReference type="EC" id="4.1.1.71" evidence="14"/>
<dbReference type="InterPro" id="IPR023213">
    <property type="entry name" value="CAT-like_dom_sf"/>
</dbReference>
<comment type="catalytic activity">
    <reaction evidence="10">
        <text>N(6)-[(R)-lipoyl]-L-lysyl-[protein] + 2-oxoglutarate + H(+) = N(6)-[(R)-S(8)-succinyldihydrolipoyl]-L-lysyl-[protein] + CO2</text>
        <dbReference type="Rhea" id="RHEA:12188"/>
        <dbReference type="Rhea" id="RHEA-COMP:10474"/>
        <dbReference type="Rhea" id="RHEA-COMP:20092"/>
        <dbReference type="ChEBI" id="CHEBI:15378"/>
        <dbReference type="ChEBI" id="CHEBI:16526"/>
        <dbReference type="ChEBI" id="CHEBI:16810"/>
        <dbReference type="ChEBI" id="CHEBI:83099"/>
        <dbReference type="ChEBI" id="CHEBI:83120"/>
        <dbReference type="EC" id="1.2.4.2"/>
    </reaction>
</comment>
<reference evidence="14 15" key="1">
    <citation type="submission" date="2024-04" db="EMBL/GenBank/DDBJ databases">
        <title>Isolation of an actinomycete strain from pig manure.</title>
        <authorList>
            <person name="Gong T."/>
            <person name="Yu Z."/>
            <person name="An M."/>
            <person name="Wei C."/>
            <person name="Yang W."/>
            <person name="Liu L."/>
        </authorList>
    </citation>
    <scope>NUCLEOTIDE SEQUENCE [LARGE SCALE GENOMIC DNA]</scope>
    <source>
        <strain evidence="14 15">ZF39</strain>
    </source>
</reference>
<keyword evidence="8" id="KW-0786">Thiamine pyrophosphate</keyword>
<evidence type="ECO:0000256" key="1">
    <source>
        <dbReference type="ARBA" id="ARBA00001946"/>
    </source>
</evidence>
<dbReference type="InterPro" id="IPR029061">
    <property type="entry name" value="THDP-binding"/>
</dbReference>
<keyword evidence="6" id="KW-0460">Magnesium</keyword>
<evidence type="ECO:0000256" key="8">
    <source>
        <dbReference type="ARBA" id="ARBA00023052"/>
    </source>
</evidence>
<sequence>MAIVPEQEQSDFGANDWLLEEMYERYQADPSSVDPQWVAYFKANATEGNGARAKQPTAKPTESKPAAKTETKPPAKATESKPAQSKPAAQPAESKAAEKPAQSKPAPKAKPAEATDAPSAPRPDAPKATVEAPNIVKDMRPVRRSAGGLPADPPNPTVRDAAGTSEPTRTILRGAPGRTAKNMDLSLTLPTATSVRTVPMKLVIDQRIVINSHLRRARGGKISFTHLIGYAMVQALKDVPAMNNAYAETDGKPTLVEPHTINLGIAIDVPKPDGTRQLLVPSIKGCEALDFAQFWAGYEDLVTRARTNELQLPDFADTTITLTNPGGLGTQHSVPRLMPNQGTIIGVGNIDYPPEYQGADPERLAEIGVSKMMTLTSTYDHRVIQGAQSGEYLRRLHELLLGADGFYDEIFRALRIPYAPIRWSNDRSVSHEAAIGKQTRIFEMINAYRTSGHFMADTDPLEYRQRKHPDLEIENHGLTLWDLDREFATGTFGNNQPFMKLRDILGVLRDSYCRAIGIEYMHIPDPVQRKWIQDRVEKHAEKLPREEQLRIVDKLNEAEIFETFLQTKFVGQKRFSLEGGEAAIVLLDEICEEAANAGLDEVCIGMPHRGRLNVLANIVGKSYNQIFREFDGNLDPRQVEGSGDVKYHLGAEGHFKALSGRTILTSVAANPSHLEAVNPVLEGLVRAKQDLLNRPNEFPVLPVLIHGDAAFAGQGVVFETMQMSQLRGYRTGGTLHVVINNQIGFTTPPFASRSSVYCTDVAKTVGAPVFHVNGDDPEACVRVARLAFEFRQEFNKDVVIDVVCYRRRGHNEGDDPSFTNPLMYDLIDRKRSTRKLYTEALIGRGDISTEDAEEAMTRFQRRLEEVFQEVREDADDFADYSRVPNYPAKRGRHDSTSISQDQLELIAQAHVNVPEGFTVHPKVSPQLQRRAKAILEGPIDWATAEILAFGSLLLEGRPVRLTGQDSRRGTFSQRFAAVVDRATGEPWVPIRNMQKGQAYFQVFDSLLSEYAVLGFEYGYSVARPEALVLWEAQFGDFANGAQTITDEFISSGQAKWTQKSGIVLLLPHGYEGQGPDHSSARIERWLQLCAEDALAVCQPSTPASHFHLLRTHAYVNWHRPLIIATPKSMLRNKRAVSPPEEFTGGRWRPLIADESIKDPKKVKTILFCSGKVRWDLEAAREKEGREEEVAIFAFERLYPLPDRELAKALAPYDHVTDIRWVQDEPENQGAWTFMAYHLPSAVKEYLPARDLKMTPITRKASSAPSVGLAKIHEQEQKELIRSALAPLEDY</sequence>
<dbReference type="Gene3D" id="1.10.287.1150">
    <property type="entry name" value="TPP helical domain"/>
    <property type="match status" value="1"/>
</dbReference>
<keyword evidence="4" id="KW-0816">Tricarboxylic acid cycle</keyword>
<dbReference type="SUPFAM" id="SSF52518">
    <property type="entry name" value="Thiamin diphosphate-binding fold (THDP-binding)"/>
    <property type="match status" value="2"/>
</dbReference>
<evidence type="ECO:0000256" key="5">
    <source>
        <dbReference type="ARBA" id="ARBA00022723"/>
    </source>
</evidence>
<evidence type="ECO:0000256" key="4">
    <source>
        <dbReference type="ARBA" id="ARBA00022532"/>
    </source>
</evidence>
<evidence type="ECO:0000256" key="2">
    <source>
        <dbReference type="ARBA" id="ARBA00001964"/>
    </source>
</evidence>
<dbReference type="NCBIfam" id="TIGR00239">
    <property type="entry name" value="2oxo_dh_E1"/>
    <property type="match status" value="1"/>
</dbReference>
<gene>
    <name evidence="14" type="ORF">AADG42_08485</name>
</gene>
<dbReference type="Gene3D" id="3.40.50.11610">
    <property type="entry name" value="Multifunctional 2-oxoglutarate metabolism enzyme, C-terminal domain"/>
    <property type="match status" value="1"/>
</dbReference>
<dbReference type="Pfam" id="PF16870">
    <property type="entry name" value="OxoGdeHyase_C"/>
    <property type="match status" value="1"/>
</dbReference>
<comment type="cofactor">
    <cofactor evidence="2">
        <name>thiamine diphosphate</name>
        <dbReference type="ChEBI" id="CHEBI:58937"/>
    </cofactor>
</comment>
<comment type="pathway">
    <text evidence="3">Carbohydrate metabolism; tricarboxylic acid cycle; succinyl-CoA from 2-oxoglutarate (dehydrogenase route): step 1/1.</text>
</comment>
<dbReference type="GO" id="GO:0008683">
    <property type="term" value="F:2-oxoglutarate decarboxylase activity"/>
    <property type="evidence" value="ECO:0007669"/>
    <property type="project" value="UniProtKB-EC"/>
</dbReference>
<dbReference type="PANTHER" id="PTHR23152:SF4">
    <property type="entry name" value="2-OXOADIPATE DEHYDROGENASE COMPLEX COMPONENT E1"/>
    <property type="match status" value="1"/>
</dbReference>
<dbReference type="InterPro" id="IPR005475">
    <property type="entry name" value="Transketolase-like_Pyr-bd"/>
</dbReference>
<dbReference type="InterPro" id="IPR001017">
    <property type="entry name" value="DH_E1"/>
</dbReference>
<evidence type="ECO:0000313" key="15">
    <source>
        <dbReference type="Proteomes" id="UP001442841"/>
    </source>
</evidence>
<dbReference type="InterPro" id="IPR032106">
    <property type="entry name" value="2-oxogl_dehyd_N"/>
</dbReference>
<evidence type="ECO:0000256" key="3">
    <source>
        <dbReference type="ARBA" id="ARBA00004813"/>
    </source>
</evidence>
<keyword evidence="5" id="KW-0479">Metal-binding</keyword>
<keyword evidence="7" id="KW-0560">Oxidoreductase</keyword>
<dbReference type="PANTHER" id="PTHR23152">
    <property type="entry name" value="2-OXOGLUTARATE DEHYDROGENASE"/>
    <property type="match status" value="1"/>
</dbReference>
<dbReference type="SUPFAM" id="SSF52777">
    <property type="entry name" value="CoA-dependent acyltransferases"/>
    <property type="match status" value="1"/>
</dbReference>
<dbReference type="Pfam" id="PF00198">
    <property type="entry name" value="2-oxoacid_dh"/>
    <property type="match status" value="1"/>
</dbReference>
<dbReference type="CDD" id="cd02016">
    <property type="entry name" value="TPP_E1_OGDC_like"/>
    <property type="match status" value="1"/>
</dbReference>
<proteinExistence type="predicted"/>
<dbReference type="Gene3D" id="3.30.559.10">
    <property type="entry name" value="Chloramphenicol acetyltransferase-like domain"/>
    <property type="match status" value="1"/>
</dbReference>
<dbReference type="Pfam" id="PF00676">
    <property type="entry name" value="E1_dh"/>
    <property type="match status" value="1"/>
</dbReference>
<evidence type="ECO:0000259" key="13">
    <source>
        <dbReference type="SMART" id="SM00861"/>
    </source>
</evidence>
<evidence type="ECO:0000256" key="11">
    <source>
        <dbReference type="ARBA" id="ARBA00052761"/>
    </source>
</evidence>